<dbReference type="VEuPathDB" id="FungiDB:TERG_11833"/>
<organism evidence="1 2">
    <name type="scientific">Trichophyton rubrum (strain ATCC MYA-4607 / CBS 118892)</name>
    <name type="common">Athlete's foot fungus</name>
    <dbReference type="NCBI Taxonomy" id="559305"/>
    <lineage>
        <taxon>Eukaryota</taxon>
        <taxon>Fungi</taxon>
        <taxon>Dikarya</taxon>
        <taxon>Ascomycota</taxon>
        <taxon>Pezizomycotina</taxon>
        <taxon>Eurotiomycetes</taxon>
        <taxon>Eurotiomycetidae</taxon>
        <taxon>Onygenales</taxon>
        <taxon>Arthrodermataceae</taxon>
        <taxon>Trichophyton</taxon>
    </lineage>
</organism>
<evidence type="ECO:0000313" key="1">
    <source>
        <dbReference type="EMBL" id="KFL60841.1"/>
    </source>
</evidence>
<dbReference type="GeneID" id="71777196"/>
<dbReference type="AlphaFoldDB" id="A0A080WF38"/>
<keyword evidence="2" id="KW-1185">Reference proteome</keyword>
<protein>
    <submittedName>
        <fullName evidence="1">Uncharacterized protein</fullName>
    </submittedName>
</protein>
<evidence type="ECO:0000313" key="2">
    <source>
        <dbReference type="Proteomes" id="UP000008864"/>
    </source>
</evidence>
<proteinExistence type="predicted"/>
<name>A0A080WF38_TRIRC</name>
<dbReference type="RefSeq" id="XP_047605635.1">
    <property type="nucleotide sequence ID" value="XM_047750885.1"/>
</dbReference>
<accession>A0A080WF38</accession>
<dbReference type="Proteomes" id="UP000008864">
    <property type="component" value="Unassembled WGS sequence"/>
</dbReference>
<gene>
    <name evidence="1" type="ORF">TERG_11833</name>
</gene>
<dbReference type="HOGENOM" id="CLU_1983178_0_0_1"/>
<sequence>MRAIVAGLTSGPTQPLVEICIGAARAAGRKEMAEMKIVERILIDEWVGLKDGLKLGVWDGCCCRLVVLLVWISSWTGSVEVYIDLFSPASFLSSQSIRAYSLDHLSLGPLFPQQGVHCYLFKHRDW</sequence>
<dbReference type="EMBL" id="GG700649">
    <property type="protein sequence ID" value="KFL60841.1"/>
    <property type="molecule type" value="Genomic_DNA"/>
</dbReference>
<reference evidence="2" key="1">
    <citation type="journal article" date="2012" name="MBio">
        <title>Comparative genome analysis of Trichophyton rubrum and related dermatophytes reveals candidate genes involved in infection.</title>
        <authorList>
            <person name="Martinez D.A."/>
            <person name="Oliver B.G."/>
            <person name="Graeser Y."/>
            <person name="Goldberg J.M."/>
            <person name="Li W."/>
            <person name="Martinez-Rossi N.M."/>
            <person name="Monod M."/>
            <person name="Shelest E."/>
            <person name="Barton R.C."/>
            <person name="Birch E."/>
            <person name="Brakhage A.A."/>
            <person name="Chen Z."/>
            <person name="Gurr S.J."/>
            <person name="Heiman D."/>
            <person name="Heitman J."/>
            <person name="Kosti I."/>
            <person name="Rossi A."/>
            <person name="Saif S."/>
            <person name="Samalova M."/>
            <person name="Saunders C.W."/>
            <person name="Shea T."/>
            <person name="Summerbell R.C."/>
            <person name="Xu J."/>
            <person name="Young S."/>
            <person name="Zeng Q."/>
            <person name="Birren B.W."/>
            <person name="Cuomo C.A."/>
            <person name="White T.C."/>
        </authorList>
    </citation>
    <scope>NUCLEOTIDE SEQUENCE [LARGE SCALE GENOMIC DNA]</scope>
    <source>
        <strain evidence="2">ATCC MYA-4607 / CBS 118892</strain>
    </source>
</reference>
<dbReference type="InParanoid" id="A0A080WF38"/>